<sequence>MLICWSLRSKGGFMSFGILSRSRLPVSPDTEKAETDFAGEGGEVDQAESTFRASMSGNFMGFNVLNSALEASCQEARVFRFKAEEAERQLALLRSEASARNERLAADHAKPSAKQSAEYQQLKEAHELVGDFCECRGSVGTLWRTRESDYTFDSELKSMMDFMGDCTHADLLVPPIEGRIQELWDPIPVSPDTEEAATDCQRRRGSGSA</sequence>
<gene>
    <name evidence="2" type="ORF">F2Q70_00017533</name>
</gene>
<evidence type="ECO:0000256" key="1">
    <source>
        <dbReference type="SAM" id="MobiDB-lite"/>
    </source>
</evidence>
<feature type="region of interest" description="Disordered" evidence="1">
    <location>
        <begin position="187"/>
        <end position="209"/>
    </location>
</feature>
<accession>A0A8S9I2D9</accession>
<dbReference type="AlphaFoldDB" id="A0A8S9I2D9"/>
<evidence type="ECO:0000313" key="2">
    <source>
        <dbReference type="EMBL" id="KAF2563708.1"/>
    </source>
</evidence>
<reference evidence="2" key="1">
    <citation type="submission" date="2019-12" db="EMBL/GenBank/DDBJ databases">
        <title>Genome sequencing and annotation of Brassica cretica.</title>
        <authorList>
            <person name="Studholme D.J."/>
            <person name="Sarris P.F."/>
        </authorList>
    </citation>
    <scope>NUCLEOTIDE SEQUENCE</scope>
    <source>
        <strain evidence="2">PFS-102/07</strain>
        <tissue evidence="2">Leaf</tissue>
    </source>
</reference>
<proteinExistence type="predicted"/>
<organism evidence="2">
    <name type="scientific">Brassica cretica</name>
    <name type="common">Mustard</name>
    <dbReference type="NCBI Taxonomy" id="69181"/>
    <lineage>
        <taxon>Eukaryota</taxon>
        <taxon>Viridiplantae</taxon>
        <taxon>Streptophyta</taxon>
        <taxon>Embryophyta</taxon>
        <taxon>Tracheophyta</taxon>
        <taxon>Spermatophyta</taxon>
        <taxon>Magnoliopsida</taxon>
        <taxon>eudicotyledons</taxon>
        <taxon>Gunneridae</taxon>
        <taxon>Pentapetalae</taxon>
        <taxon>rosids</taxon>
        <taxon>malvids</taxon>
        <taxon>Brassicales</taxon>
        <taxon>Brassicaceae</taxon>
        <taxon>Brassiceae</taxon>
        <taxon>Brassica</taxon>
    </lineage>
</organism>
<comment type="caution">
    <text evidence="2">The sequence shown here is derived from an EMBL/GenBank/DDBJ whole genome shotgun (WGS) entry which is preliminary data.</text>
</comment>
<protein>
    <submittedName>
        <fullName evidence="2">Uncharacterized protein</fullName>
    </submittedName>
</protein>
<name>A0A8S9I2D9_BRACR</name>
<dbReference type="EMBL" id="QGKY02001250">
    <property type="protein sequence ID" value="KAF2563708.1"/>
    <property type="molecule type" value="Genomic_DNA"/>
</dbReference>